<protein>
    <submittedName>
        <fullName evidence="1">Uncharacterized protein</fullName>
    </submittedName>
</protein>
<proteinExistence type="predicted"/>
<evidence type="ECO:0000313" key="2">
    <source>
        <dbReference type="Proteomes" id="UP000309997"/>
    </source>
</evidence>
<name>A0ACC4CRM4_POPAL</name>
<evidence type="ECO:0000313" key="1">
    <source>
        <dbReference type="EMBL" id="KAL3603518.1"/>
    </source>
</evidence>
<keyword evidence="2" id="KW-1185">Reference proteome</keyword>
<organism evidence="1 2">
    <name type="scientific">Populus alba</name>
    <name type="common">White poplar</name>
    <dbReference type="NCBI Taxonomy" id="43335"/>
    <lineage>
        <taxon>Eukaryota</taxon>
        <taxon>Viridiplantae</taxon>
        <taxon>Streptophyta</taxon>
        <taxon>Embryophyta</taxon>
        <taxon>Tracheophyta</taxon>
        <taxon>Spermatophyta</taxon>
        <taxon>Magnoliopsida</taxon>
        <taxon>eudicotyledons</taxon>
        <taxon>Gunneridae</taxon>
        <taxon>Pentapetalae</taxon>
        <taxon>rosids</taxon>
        <taxon>fabids</taxon>
        <taxon>Malpighiales</taxon>
        <taxon>Salicaceae</taxon>
        <taxon>Saliceae</taxon>
        <taxon>Populus</taxon>
    </lineage>
</organism>
<dbReference type="EMBL" id="RCHU02000002">
    <property type="protein sequence ID" value="KAL3603518.1"/>
    <property type="molecule type" value="Genomic_DNA"/>
</dbReference>
<gene>
    <name evidence="1" type="ORF">D5086_004377</name>
</gene>
<comment type="caution">
    <text evidence="1">The sequence shown here is derived from an EMBL/GenBank/DDBJ whole genome shotgun (WGS) entry which is preliminary data.</text>
</comment>
<sequence>MQRIRIVKCNTRYPFFFAGTPIFDLYPQFDKGRGIIRILENVKIGLQVQQSTFKTSKHNKGPYRKDICIPRKKDWR</sequence>
<reference evidence="1 2" key="1">
    <citation type="journal article" date="2024" name="Plant Biotechnol. J.">
        <title>Genome and CRISPR/Cas9 system of a widespread forest tree (Populus alba) in the world.</title>
        <authorList>
            <person name="Liu Y.J."/>
            <person name="Jiang P.F."/>
            <person name="Han X.M."/>
            <person name="Li X.Y."/>
            <person name="Wang H.M."/>
            <person name="Wang Y.J."/>
            <person name="Wang X.X."/>
            <person name="Zeng Q.Y."/>
        </authorList>
    </citation>
    <scope>NUCLEOTIDE SEQUENCE [LARGE SCALE GENOMIC DNA]</scope>
    <source>
        <strain evidence="2">cv. PAL-ZL1</strain>
    </source>
</reference>
<dbReference type="Proteomes" id="UP000309997">
    <property type="component" value="Unassembled WGS sequence"/>
</dbReference>
<accession>A0ACC4CRM4</accession>